<gene>
    <name evidence="1" type="ORF">D7294_30400</name>
</gene>
<reference evidence="1 2" key="1">
    <citation type="journal article" date="2014" name="Int. J. Syst. Evol. Microbiol.">
        <title>Streptomyces hoynatensis sp. nov., isolated from deep marine sediment.</title>
        <authorList>
            <person name="Veyisoglu A."/>
            <person name="Sahin N."/>
        </authorList>
    </citation>
    <scope>NUCLEOTIDE SEQUENCE [LARGE SCALE GENOMIC DNA]</scope>
    <source>
        <strain evidence="1 2">KCTC 29097</strain>
    </source>
</reference>
<organism evidence="1 2">
    <name type="scientific">Streptomyces hoynatensis</name>
    <dbReference type="NCBI Taxonomy" id="1141874"/>
    <lineage>
        <taxon>Bacteria</taxon>
        <taxon>Bacillati</taxon>
        <taxon>Actinomycetota</taxon>
        <taxon>Actinomycetes</taxon>
        <taxon>Kitasatosporales</taxon>
        <taxon>Streptomycetaceae</taxon>
        <taxon>Streptomyces</taxon>
    </lineage>
</organism>
<proteinExistence type="predicted"/>
<dbReference type="EMBL" id="RBAL01000034">
    <property type="protein sequence ID" value="RKN35943.1"/>
    <property type="molecule type" value="Genomic_DNA"/>
</dbReference>
<protein>
    <submittedName>
        <fullName evidence="1">Uncharacterized protein</fullName>
    </submittedName>
</protein>
<keyword evidence="2" id="KW-1185">Reference proteome</keyword>
<comment type="caution">
    <text evidence="1">The sequence shown here is derived from an EMBL/GenBank/DDBJ whole genome shotgun (WGS) entry which is preliminary data.</text>
</comment>
<dbReference type="AlphaFoldDB" id="A0A3A9YGI1"/>
<accession>A0A3A9YGI1</accession>
<name>A0A3A9YGI1_9ACTN</name>
<sequence length="304" mass="32687">MTTPAQYIPPQFQNTIPISNGSSTNWGAKLQGEQRDAYSALTALFNSYGLGSLAGKIYDYLKEGYGADTIALLLQDTPEYKQRFAANEARRKAGLPVLSPAEYLAAESSYRQILQDAGLPKGFYDNPADFQGWIAGDVSPTEVKTRVDLEVQAVSQANPEFKRALRQLYGVDEAGIVAYFLDQSRAVPILQKQAAAAQIASAALRLGISQVGRTDAEYLATMGVTGDQAIEGFGKISESFNPLRAIAERFGTSWDLEDAEEEVFVPGAPGARRGRMLRSQERALFAGSSGSAARGGLAASARQT</sequence>
<dbReference type="OrthoDB" id="4179797at2"/>
<evidence type="ECO:0000313" key="2">
    <source>
        <dbReference type="Proteomes" id="UP000272474"/>
    </source>
</evidence>
<dbReference type="RefSeq" id="WP_120685047.1">
    <property type="nucleotide sequence ID" value="NZ_RBAL01000034.1"/>
</dbReference>
<evidence type="ECO:0000313" key="1">
    <source>
        <dbReference type="EMBL" id="RKN35943.1"/>
    </source>
</evidence>
<dbReference type="Proteomes" id="UP000272474">
    <property type="component" value="Unassembled WGS sequence"/>
</dbReference>